<organism evidence="2 3">
    <name type="scientific">Tetranychus urticae</name>
    <name type="common">Two-spotted spider mite</name>
    <dbReference type="NCBI Taxonomy" id="32264"/>
    <lineage>
        <taxon>Eukaryota</taxon>
        <taxon>Metazoa</taxon>
        <taxon>Ecdysozoa</taxon>
        <taxon>Arthropoda</taxon>
        <taxon>Chelicerata</taxon>
        <taxon>Arachnida</taxon>
        <taxon>Acari</taxon>
        <taxon>Acariformes</taxon>
        <taxon>Trombidiformes</taxon>
        <taxon>Prostigmata</taxon>
        <taxon>Eleutherengona</taxon>
        <taxon>Raphignathae</taxon>
        <taxon>Tetranychoidea</taxon>
        <taxon>Tetranychidae</taxon>
        <taxon>Tetranychus</taxon>
    </lineage>
</organism>
<dbReference type="Proteomes" id="UP000015104">
    <property type="component" value="Unassembled WGS sequence"/>
</dbReference>
<feature type="domain" description="GST N-terminal" evidence="1">
    <location>
        <begin position="16"/>
        <end position="83"/>
    </location>
</feature>
<proteinExistence type="predicted"/>
<dbReference type="EnsemblMetazoa" id="tetur01g02490.1">
    <property type="protein sequence ID" value="tetur01g02490.1"/>
    <property type="gene ID" value="tetur01g02490"/>
</dbReference>
<dbReference type="STRING" id="32264.T1JQA3"/>
<protein>
    <recommendedName>
        <fullName evidence="1">GST N-terminal domain-containing protein</fullName>
    </recommendedName>
</protein>
<dbReference type="Gene3D" id="3.40.30.10">
    <property type="entry name" value="Glutaredoxin"/>
    <property type="match status" value="1"/>
</dbReference>
<dbReference type="HOGENOM" id="CLU_2545525_0_0_1"/>
<reference evidence="3" key="1">
    <citation type="submission" date="2011-08" db="EMBL/GenBank/DDBJ databases">
        <authorList>
            <person name="Rombauts S."/>
        </authorList>
    </citation>
    <scope>NUCLEOTIDE SEQUENCE</scope>
    <source>
        <strain evidence="3">London</strain>
    </source>
</reference>
<dbReference type="EMBL" id="CAEY01000437">
    <property type="status" value="NOT_ANNOTATED_CDS"/>
    <property type="molecule type" value="Genomic_DNA"/>
</dbReference>
<evidence type="ECO:0000313" key="2">
    <source>
        <dbReference type="EnsemblMetazoa" id="tetur01g02490.1"/>
    </source>
</evidence>
<sequence length="83" mass="9917">MLLSSLLYISLRIIKMVIELYQLPYSAPCLQVRMVGKILNIPIETKHLDLEKGEHLKPEYLKSIEYLCCFNLDLKVKFHWYKF</sequence>
<evidence type="ECO:0000259" key="1">
    <source>
        <dbReference type="PROSITE" id="PS50404"/>
    </source>
</evidence>
<dbReference type="SUPFAM" id="SSF52833">
    <property type="entry name" value="Thioredoxin-like"/>
    <property type="match status" value="1"/>
</dbReference>
<accession>T1JQA3</accession>
<dbReference type="PROSITE" id="PS50404">
    <property type="entry name" value="GST_NTER"/>
    <property type="match status" value="1"/>
</dbReference>
<reference evidence="2" key="2">
    <citation type="submission" date="2015-06" db="UniProtKB">
        <authorList>
            <consortium name="EnsemblMetazoa"/>
        </authorList>
    </citation>
    <scope>IDENTIFICATION</scope>
</reference>
<evidence type="ECO:0000313" key="3">
    <source>
        <dbReference type="Proteomes" id="UP000015104"/>
    </source>
</evidence>
<dbReference type="InterPro" id="IPR036249">
    <property type="entry name" value="Thioredoxin-like_sf"/>
</dbReference>
<dbReference type="AlphaFoldDB" id="T1JQA3"/>
<name>T1JQA3_TETUR</name>
<dbReference type="InterPro" id="IPR004045">
    <property type="entry name" value="Glutathione_S-Trfase_N"/>
</dbReference>
<keyword evidence="3" id="KW-1185">Reference proteome</keyword>